<protein>
    <submittedName>
        <fullName evidence="1">Uncharacterized protein</fullName>
    </submittedName>
</protein>
<reference evidence="1" key="1">
    <citation type="submission" date="2012-05" db="EMBL/GenBank/DDBJ databases">
        <authorList>
            <person name="Krishnakumar V."/>
            <person name="Cheung F."/>
            <person name="Xiao Y."/>
            <person name="Chan A."/>
            <person name="Moskal W.A."/>
            <person name="Town C.D."/>
        </authorList>
    </citation>
    <scope>NUCLEOTIDE SEQUENCE</scope>
</reference>
<dbReference type="AlphaFoldDB" id="I3T4T3"/>
<name>I3T4T3_MEDTR</name>
<dbReference type="EMBL" id="BT147731">
    <property type="protein sequence ID" value="AFK47525.1"/>
    <property type="molecule type" value="mRNA"/>
</dbReference>
<sequence>MPLLSRCRDSLLQPLLFHLLFRDWFLFSRREGLLCINVERVISNEKCQQQPTNNQENNQAWVEPLRSSIRGNFIGHG</sequence>
<proteinExistence type="evidence at transcript level"/>
<organism evidence="1">
    <name type="scientific">Medicago truncatula</name>
    <name type="common">Barrel medic</name>
    <name type="synonym">Medicago tribuloides</name>
    <dbReference type="NCBI Taxonomy" id="3880"/>
    <lineage>
        <taxon>Eukaryota</taxon>
        <taxon>Viridiplantae</taxon>
        <taxon>Streptophyta</taxon>
        <taxon>Embryophyta</taxon>
        <taxon>Tracheophyta</taxon>
        <taxon>Spermatophyta</taxon>
        <taxon>Magnoliopsida</taxon>
        <taxon>eudicotyledons</taxon>
        <taxon>Gunneridae</taxon>
        <taxon>Pentapetalae</taxon>
        <taxon>rosids</taxon>
        <taxon>fabids</taxon>
        <taxon>Fabales</taxon>
        <taxon>Fabaceae</taxon>
        <taxon>Papilionoideae</taxon>
        <taxon>50 kb inversion clade</taxon>
        <taxon>NPAAA clade</taxon>
        <taxon>Hologalegina</taxon>
        <taxon>IRL clade</taxon>
        <taxon>Trifolieae</taxon>
        <taxon>Medicago</taxon>
    </lineage>
</organism>
<accession>I3T4T3</accession>
<evidence type="ECO:0000313" key="1">
    <source>
        <dbReference type="EMBL" id="AFK47525.1"/>
    </source>
</evidence>